<feature type="transmembrane region" description="Helical" evidence="7">
    <location>
        <begin position="238"/>
        <end position="259"/>
    </location>
</feature>
<dbReference type="InterPro" id="IPR039859">
    <property type="entry name" value="PFA4/ZDH16/20/ERF2-like"/>
</dbReference>
<feature type="transmembrane region" description="Helical" evidence="7">
    <location>
        <begin position="46"/>
        <end position="70"/>
    </location>
</feature>
<evidence type="ECO:0000256" key="5">
    <source>
        <dbReference type="ARBA" id="ARBA00023136"/>
    </source>
</evidence>
<organism evidence="9 10">
    <name type="scientific">Romanomermis culicivorax</name>
    <name type="common">Nematode worm</name>
    <dbReference type="NCBI Taxonomy" id="13658"/>
    <lineage>
        <taxon>Eukaryota</taxon>
        <taxon>Metazoa</taxon>
        <taxon>Ecdysozoa</taxon>
        <taxon>Nematoda</taxon>
        <taxon>Enoplea</taxon>
        <taxon>Dorylaimia</taxon>
        <taxon>Mermithida</taxon>
        <taxon>Mermithoidea</taxon>
        <taxon>Mermithidae</taxon>
        <taxon>Romanomermis</taxon>
    </lineage>
</organism>
<dbReference type="PROSITE" id="PS50216">
    <property type="entry name" value="DHHC"/>
    <property type="match status" value="1"/>
</dbReference>
<dbReference type="InterPro" id="IPR001594">
    <property type="entry name" value="Palmitoyltrfase_DHHC"/>
</dbReference>
<comment type="similarity">
    <text evidence="7">Belongs to the DHHC palmitoyltransferase family.</text>
</comment>
<evidence type="ECO:0000256" key="1">
    <source>
        <dbReference type="ARBA" id="ARBA00004141"/>
    </source>
</evidence>
<keyword evidence="5 7" id="KW-0472">Membrane</keyword>
<feature type="transmembrane region" description="Helical" evidence="7">
    <location>
        <begin position="165"/>
        <end position="185"/>
    </location>
</feature>
<comment type="catalytic activity">
    <reaction evidence="7">
        <text>L-cysteinyl-[protein] + hexadecanoyl-CoA = S-hexadecanoyl-L-cysteinyl-[protein] + CoA</text>
        <dbReference type="Rhea" id="RHEA:36683"/>
        <dbReference type="Rhea" id="RHEA-COMP:10131"/>
        <dbReference type="Rhea" id="RHEA-COMP:11032"/>
        <dbReference type="ChEBI" id="CHEBI:29950"/>
        <dbReference type="ChEBI" id="CHEBI:57287"/>
        <dbReference type="ChEBI" id="CHEBI:57379"/>
        <dbReference type="ChEBI" id="CHEBI:74151"/>
        <dbReference type="EC" id="2.3.1.225"/>
    </reaction>
</comment>
<evidence type="ECO:0000313" key="10">
    <source>
        <dbReference type="WBParaSite" id="nRc.2.0.1.t08097-RA"/>
    </source>
</evidence>
<feature type="domain" description="Palmitoyltransferase DHHC" evidence="8">
    <location>
        <begin position="120"/>
        <end position="276"/>
    </location>
</feature>
<keyword evidence="4 7" id="KW-1133">Transmembrane helix</keyword>
<dbReference type="PANTHER" id="PTHR12246">
    <property type="entry name" value="PALMITOYLTRANSFERASE ZDHHC16"/>
    <property type="match status" value="1"/>
</dbReference>
<evidence type="ECO:0000313" key="9">
    <source>
        <dbReference type="Proteomes" id="UP000887565"/>
    </source>
</evidence>
<dbReference type="GO" id="GO:0019706">
    <property type="term" value="F:protein-cysteine S-palmitoyltransferase activity"/>
    <property type="evidence" value="ECO:0007669"/>
    <property type="project" value="UniProtKB-EC"/>
</dbReference>
<dbReference type="GO" id="GO:0016020">
    <property type="term" value="C:membrane"/>
    <property type="evidence" value="ECO:0007669"/>
    <property type="project" value="UniProtKB-SubCell"/>
</dbReference>
<keyword evidence="9" id="KW-1185">Reference proteome</keyword>
<accession>A0A915I1T2</accession>
<evidence type="ECO:0000256" key="6">
    <source>
        <dbReference type="ARBA" id="ARBA00023315"/>
    </source>
</evidence>
<evidence type="ECO:0000256" key="2">
    <source>
        <dbReference type="ARBA" id="ARBA00022679"/>
    </source>
</evidence>
<dbReference type="AlphaFoldDB" id="A0A915I1T2"/>
<evidence type="ECO:0000256" key="4">
    <source>
        <dbReference type="ARBA" id="ARBA00022989"/>
    </source>
</evidence>
<reference evidence="10" key="1">
    <citation type="submission" date="2022-11" db="UniProtKB">
        <authorList>
            <consortium name="WormBaseParasite"/>
        </authorList>
    </citation>
    <scope>IDENTIFICATION</scope>
</reference>
<feature type="transmembrane region" description="Helical" evidence="7">
    <location>
        <begin position="82"/>
        <end position="101"/>
    </location>
</feature>
<keyword evidence="3 7" id="KW-0812">Transmembrane</keyword>
<evidence type="ECO:0000256" key="7">
    <source>
        <dbReference type="RuleBase" id="RU079119"/>
    </source>
</evidence>
<comment type="subcellular location">
    <subcellularLocation>
        <location evidence="1">Membrane</location>
        <topology evidence="1">Multi-pass membrane protein</topology>
    </subcellularLocation>
</comment>
<evidence type="ECO:0000256" key="3">
    <source>
        <dbReference type="ARBA" id="ARBA00022692"/>
    </source>
</evidence>
<dbReference type="Pfam" id="PF01529">
    <property type="entry name" value="DHHC"/>
    <property type="match status" value="1"/>
</dbReference>
<dbReference type="WBParaSite" id="nRc.2.0.1.t08097-RA">
    <property type="protein sequence ID" value="nRc.2.0.1.t08097-RA"/>
    <property type="gene ID" value="nRc.2.0.1.g08097"/>
</dbReference>
<sequence length="349" mass="41011">MKFAFRGFRRRFAAFFASKCRNFDQFYDKYVLEPTLNFMSNYMNYFGPIFVALILILVALIILVAYLIIVPYEYVKRSPAESISFTLLGHFILINFLYNYIKACSIGPGHPPKNANFKYGSSCKHCQHPKPFRAHHCSICQKCILKMDHHCPWLNQCVGHFNHRYFYLTLLYVFIGCIFLFVFTLRPFSDHYHRRFHIRYNFFPVDEITPWCDVLPNLLYSSYFCDSESKGDEKIYNLIIFEFSTSVAFGLGIGIMLVWNSLLISKGETSIERLSNKDQAKKMKQMGKDYKNPHDFGFRNNWKIFFGVEKAEEIWLKILLPCCRNNKLDGDGITWNYSAYVNDGKTMLV</sequence>
<keyword evidence="6 7" id="KW-0012">Acyltransferase</keyword>
<dbReference type="OMA" id="APFEDEW"/>
<dbReference type="EC" id="2.3.1.225" evidence="7"/>
<name>A0A915I1T2_ROMCU</name>
<dbReference type="Proteomes" id="UP000887565">
    <property type="component" value="Unplaced"/>
</dbReference>
<protein>
    <recommendedName>
        <fullName evidence="7">Palmitoyltransferase</fullName>
        <ecNumber evidence="7">2.3.1.225</ecNumber>
    </recommendedName>
</protein>
<proteinExistence type="inferred from homology"/>
<comment type="domain">
    <text evidence="7">The DHHC domain is required for palmitoyltransferase activity.</text>
</comment>
<evidence type="ECO:0000259" key="8">
    <source>
        <dbReference type="Pfam" id="PF01529"/>
    </source>
</evidence>
<keyword evidence="2 7" id="KW-0808">Transferase</keyword>